<accession>A0ACB7ZDR6</accession>
<gene>
    <name evidence="1" type="ORF">Vadar_023246</name>
</gene>
<proteinExistence type="predicted"/>
<organism evidence="1 2">
    <name type="scientific">Vaccinium darrowii</name>
    <dbReference type="NCBI Taxonomy" id="229202"/>
    <lineage>
        <taxon>Eukaryota</taxon>
        <taxon>Viridiplantae</taxon>
        <taxon>Streptophyta</taxon>
        <taxon>Embryophyta</taxon>
        <taxon>Tracheophyta</taxon>
        <taxon>Spermatophyta</taxon>
        <taxon>Magnoliopsida</taxon>
        <taxon>eudicotyledons</taxon>
        <taxon>Gunneridae</taxon>
        <taxon>Pentapetalae</taxon>
        <taxon>asterids</taxon>
        <taxon>Ericales</taxon>
        <taxon>Ericaceae</taxon>
        <taxon>Vaccinioideae</taxon>
        <taxon>Vaccinieae</taxon>
        <taxon>Vaccinium</taxon>
    </lineage>
</organism>
<dbReference type="EMBL" id="CM037162">
    <property type="protein sequence ID" value="KAH7863906.1"/>
    <property type="molecule type" value="Genomic_DNA"/>
</dbReference>
<reference evidence="1 2" key="1">
    <citation type="journal article" date="2021" name="Hortic Res">
        <title>High-quality reference genome and annotation aids understanding of berry development for evergreen blueberry (Vaccinium darrowii).</title>
        <authorList>
            <person name="Yu J."/>
            <person name="Hulse-Kemp A.M."/>
            <person name="Babiker E."/>
            <person name="Staton M."/>
        </authorList>
    </citation>
    <scope>NUCLEOTIDE SEQUENCE [LARGE SCALE GENOMIC DNA]</scope>
    <source>
        <strain evidence="2">cv. NJ 8807/NJ 8810</strain>
        <tissue evidence="1">Young leaf</tissue>
    </source>
</reference>
<keyword evidence="2" id="KW-1185">Reference proteome</keyword>
<evidence type="ECO:0000313" key="2">
    <source>
        <dbReference type="Proteomes" id="UP000828048"/>
    </source>
</evidence>
<dbReference type="Proteomes" id="UP000828048">
    <property type="component" value="Chromosome 12"/>
</dbReference>
<evidence type="ECO:0000313" key="1">
    <source>
        <dbReference type="EMBL" id="KAH7863906.1"/>
    </source>
</evidence>
<comment type="caution">
    <text evidence="1">The sequence shown here is derived from an EMBL/GenBank/DDBJ whole genome shotgun (WGS) entry which is preliminary data.</text>
</comment>
<sequence length="160" mass="17885">MSLGCEFYDWMIVTVGKDQAWRVIDRKKLSDHGRRLSPGGSVVLGSVEACFRLSTGGFIYHVYHRYASIVALDVESETFYEFPSPTVPHSCDGADLAHFRPKAWVNNGKVVVFCVLRNPGPFIAHNVETGVTFLIGNCLRDLRYSEVHSYAWSLVSLSPS</sequence>
<name>A0ACB7ZDR6_9ERIC</name>
<protein>
    <submittedName>
        <fullName evidence="1">Uncharacterized protein</fullName>
    </submittedName>
</protein>